<dbReference type="AlphaFoldDB" id="A0A3N4IAB9"/>
<keyword evidence="3" id="KW-1185">Reference proteome</keyword>
<reference evidence="2 3" key="1">
    <citation type="journal article" date="2018" name="Nat. Ecol. Evol.">
        <title>Pezizomycetes genomes reveal the molecular basis of ectomycorrhizal truffle lifestyle.</title>
        <authorList>
            <person name="Murat C."/>
            <person name="Payen T."/>
            <person name="Noel B."/>
            <person name="Kuo A."/>
            <person name="Morin E."/>
            <person name="Chen J."/>
            <person name="Kohler A."/>
            <person name="Krizsan K."/>
            <person name="Balestrini R."/>
            <person name="Da Silva C."/>
            <person name="Montanini B."/>
            <person name="Hainaut M."/>
            <person name="Levati E."/>
            <person name="Barry K.W."/>
            <person name="Belfiori B."/>
            <person name="Cichocki N."/>
            <person name="Clum A."/>
            <person name="Dockter R.B."/>
            <person name="Fauchery L."/>
            <person name="Guy J."/>
            <person name="Iotti M."/>
            <person name="Le Tacon F."/>
            <person name="Lindquist E.A."/>
            <person name="Lipzen A."/>
            <person name="Malagnac F."/>
            <person name="Mello A."/>
            <person name="Molinier V."/>
            <person name="Miyauchi S."/>
            <person name="Poulain J."/>
            <person name="Riccioni C."/>
            <person name="Rubini A."/>
            <person name="Sitrit Y."/>
            <person name="Splivallo R."/>
            <person name="Traeger S."/>
            <person name="Wang M."/>
            <person name="Zifcakova L."/>
            <person name="Wipf D."/>
            <person name="Zambonelli A."/>
            <person name="Paolocci F."/>
            <person name="Nowrousian M."/>
            <person name="Ottonello S."/>
            <person name="Baldrian P."/>
            <person name="Spatafora J.W."/>
            <person name="Henrissat B."/>
            <person name="Nagy L.G."/>
            <person name="Aury J.M."/>
            <person name="Wincker P."/>
            <person name="Grigoriev I.V."/>
            <person name="Bonfante P."/>
            <person name="Martin F.M."/>
        </authorList>
    </citation>
    <scope>NUCLEOTIDE SEQUENCE [LARGE SCALE GENOMIC DNA]</scope>
    <source>
        <strain evidence="2 3">RN42</strain>
    </source>
</reference>
<dbReference type="EMBL" id="ML119667">
    <property type="protein sequence ID" value="RPA83019.1"/>
    <property type="molecule type" value="Genomic_DNA"/>
</dbReference>
<dbReference type="PANTHER" id="PTHR35043:SF7">
    <property type="entry name" value="TRANSCRIPTION FACTOR DOMAIN-CONTAINING PROTEIN"/>
    <property type="match status" value="1"/>
</dbReference>
<organism evidence="2 3">
    <name type="scientific">Ascobolus immersus RN42</name>
    <dbReference type="NCBI Taxonomy" id="1160509"/>
    <lineage>
        <taxon>Eukaryota</taxon>
        <taxon>Fungi</taxon>
        <taxon>Dikarya</taxon>
        <taxon>Ascomycota</taxon>
        <taxon>Pezizomycotina</taxon>
        <taxon>Pezizomycetes</taxon>
        <taxon>Pezizales</taxon>
        <taxon>Ascobolaceae</taxon>
        <taxon>Ascobolus</taxon>
    </lineage>
</organism>
<sequence length="55" mass="6280">DSVSKALVCMQVVWMLMNVIARQVAGLPITLLEVHVVIQVVITIFTYVLWWNKPL</sequence>
<name>A0A3N4IAB9_ASCIM</name>
<evidence type="ECO:0000313" key="3">
    <source>
        <dbReference type="Proteomes" id="UP000275078"/>
    </source>
</evidence>
<keyword evidence="1" id="KW-0812">Transmembrane</keyword>
<proteinExistence type="predicted"/>
<feature type="transmembrane region" description="Helical" evidence="1">
    <location>
        <begin position="31"/>
        <end position="50"/>
    </location>
</feature>
<dbReference type="PANTHER" id="PTHR35043">
    <property type="entry name" value="TRANSCRIPTION FACTOR DOMAIN-CONTAINING PROTEIN"/>
    <property type="match status" value="1"/>
</dbReference>
<feature type="non-terminal residue" evidence="2">
    <location>
        <position position="55"/>
    </location>
</feature>
<feature type="non-terminal residue" evidence="2">
    <location>
        <position position="1"/>
    </location>
</feature>
<protein>
    <submittedName>
        <fullName evidence="2">Uncharacterized protein</fullName>
    </submittedName>
</protein>
<accession>A0A3N4IAB9</accession>
<keyword evidence="1" id="KW-0472">Membrane</keyword>
<evidence type="ECO:0000256" key="1">
    <source>
        <dbReference type="SAM" id="Phobius"/>
    </source>
</evidence>
<gene>
    <name evidence="2" type="ORF">BJ508DRAFT_198761</name>
</gene>
<dbReference type="Proteomes" id="UP000275078">
    <property type="component" value="Unassembled WGS sequence"/>
</dbReference>
<keyword evidence="1" id="KW-1133">Transmembrane helix</keyword>
<dbReference type="OrthoDB" id="3061561at2759"/>
<evidence type="ECO:0000313" key="2">
    <source>
        <dbReference type="EMBL" id="RPA83019.1"/>
    </source>
</evidence>